<sequence length="80" mass="9450">MEISAWYYSLCFACLWIPNPILVLNHEEQYSQENPDEAMSFLTAKFTKLRRQNTGQRTCQKKNAERQQLATTGQRCRYIS</sequence>
<proteinExistence type="predicted"/>
<dbReference type="EMBL" id="BGPR01072603">
    <property type="protein sequence ID" value="GBO45474.1"/>
    <property type="molecule type" value="Genomic_DNA"/>
</dbReference>
<dbReference type="Proteomes" id="UP000499080">
    <property type="component" value="Unassembled WGS sequence"/>
</dbReference>
<evidence type="ECO:0000313" key="1">
    <source>
        <dbReference type="EMBL" id="GBO45474.1"/>
    </source>
</evidence>
<comment type="caution">
    <text evidence="2">The sequence shown here is derived from an EMBL/GenBank/DDBJ whole genome shotgun (WGS) entry which is preliminary data.</text>
</comment>
<gene>
    <name evidence="2" type="ORF">AVEN_21811_1</name>
    <name evidence="1" type="ORF">AVEN_229277_1</name>
</gene>
<reference evidence="2 3" key="1">
    <citation type="journal article" date="2019" name="Sci. Rep.">
        <title>Orb-weaving spider Araneus ventricosus genome elucidates the spidroin gene catalogue.</title>
        <authorList>
            <person name="Kono N."/>
            <person name="Nakamura H."/>
            <person name="Ohtoshi R."/>
            <person name="Moran D.A.P."/>
            <person name="Shinohara A."/>
            <person name="Yoshida Y."/>
            <person name="Fujiwara M."/>
            <person name="Mori M."/>
            <person name="Tomita M."/>
            <person name="Arakawa K."/>
        </authorList>
    </citation>
    <scope>NUCLEOTIDE SEQUENCE [LARGE SCALE GENOMIC DNA]</scope>
</reference>
<name>A0A4Y2XC43_ARAVE</name>
<accession>A0A4Y2XC43</accession>
<dbReference type="EMBL" id="BGPR01072608">
    <property type="protein sequence ID" value="GBO45482.1"/>
    <property type="molecule type" value="Genomic_DNA"/>
</dbReference>
<evidence type="ECO:0000313" key="3">
    <source>
        <dbReference type="Proteomes" id="UP000499080"/>
    </source>
</evidence>
<protein>
    <submittedName>
        <fullName evidence="2">Uncharacterized protein</fullName>
    </submittedName>
</protein>
<dbReference type="AlphaFoldDB" id="A0A4Y2XC43"/>
<evidence type="ECO:0000313" key="2">
    <source>
        <dbReference type="EMBL" id="GBO45482.1"/>
    </source>
</evidence>
<keyword evidence="3" id="KW-1185">Reference proteome</keyword>
<organism evidence="2 3">
    <name type="scientific">Araneus ventricosus</name>
    <name type="common">Orbweaver spider</name>
    <name type="synonym">Epeira ventricosa</name>
    <dbReference type="NCBI Taxonomy" id="182803"/>
    <lineage>
        <taxon>Eukaryota</taxon>
        <taxon>Metazoa</taxon>
        <taxon>Ecdysozoa</taxon>
        <taxon>Arthropoda</taxon>
        <taxon>Chelicerata</taxon>
        <taxon>Arachnida</taxon>
        <taxon>Araneae</taxon>
        <taxon>Araneomorphae</taxon>
        <taxon>Entelegynae</taxon>
        <taxon>Araneoidea</taxon>
        <taxon>Araneidae</taxon>
        <taxon>Araneus</taxon>
    </lineage>
</organism>